<evidence type="ECO:0000313" key="12">
    <source>
        <dbReference type="EMBL" id="AJE32083.1"/>
    </source>
</evidence>
<evidence type="ECO:0000256" key="8">
    <source>
        <dbReference type="ARBA" id="ARBA00022824"/>
    </source>
</evidence>
<evidence type="ECO:0000256" key="3">
    <source>
        <dbReference type="ARBA" id="ARBA00007375"/>
    </source>
</evidence>
<dbReference type="PANTHER" id="PTHR31885">
    <property type="entry name" value="GH04784P"/>
    <property type="match status" value="1"/>
</dbReference>
<dbReference type="STRING" id="1223515.B842_01135"/>
<evidence type="ECO:0000256" key="1">
    <source>
        <dbReference type="ARBA" id="ARBA00004477"/>
    </source>
</evidence>
<evidence type="ECO:0000256" key="7">
    <source>
        <dbReference type="ARBA" id="ARBA00022801"/>
    </source>
</evidence>
<dbReference type="Proteomes" id="UP000031524">
    <property type="component" value="Chromosome"/>
</dbReference>
<dbReference type="OrthoDB" id="4406725at2"/>
<organism evidence="12 13">
    <name type="scientific">Corynebacterium humireducens NBRC 106098 = DSM 45392</name>
    <dbReference type="NCBI Taxonomy" id="1223515"/>
    <lineage>
        <taxon>Bacteria</taxon>
        <taxon>Bacillati</taxon>
        <taxon>Actinomycetota</taxon>
        <taxon>Actinomycetes</taxon>
        <taxon>Mycobacteriales</taxon>
        <taxon>Corynebacteriaceae</taxon>
        <taxon>Corynebacterium</taxon>
    </lineage>
</organism>
<keyword evidence="6" id="KW-0812">Transmembrane</keyword>
<sequence length="201" mass="21238">MSRLRRAFWLAGGAYAASRVLGSRRLQWASKPLVVPLLLDAPLAASRPAREVGVVGLLGGWVGDLLLMQEGRLHQGAAAFAVNQAAYQWLLWRAGARARPVPVAVHAVPLAAAAWFGRAHLGLVGTYGGMVTATSVLAADPALRGRGVAAGGHLFLLSDSLILVRMLVPAERRALGRGLDVAVAVTYVAAQRLLVDGLFRR</sequence>
<dbReference type="AlphaFoldDB" id="A0A0B5D6W5"/>
<keyword evidence="11" id="KW-0472">Membrane</keyword>
<protein>
    <recommendedName>
        <fullName evidence="14">YhhN-like protein</fullName>
    </recommendedName>
</protein>
<evidence type="ECO:0000256" key="6">
    <source>
        <dbReference type="ARBA" id="ARBA00022692"/>
    </source>
</evidence>
<comment type="subcellular location">
    <subcellularLocation>
        <location evidence="2">Cytoplasm</location>
    </subcellularLocation>
    <subcellularLocation>
        <location evidence="1">Endoplasmic reticulum membrane</location>
        <topology evidence="1">Multi-pass membrane protein</topology>
    </subcellularLocation>
</comment>
<keyword evidence="13" id="KW-1185">Reference proteome</keyword>
<proteinExistence type="inferred from homology"/>
<evidence type="ECO:0008006" key="14">
    <source>
        <dbReference type="Google" id="ProtNLM"/>
    </source>
</evidence>
<comment type="similarity">
    <text evidence="3">Belongs to the TMEM86 family.</text>
</comment>
<evidence type="ECO:0000256" key="10">
    <source>
        <dbReference type="ARBA" id="ARBA00023098"/>
    </source>
</evidence>
<dbReference type="InterPro" id="IPR012506">
    <property type="entry name" value="TMEM86B-like"/>
</dbReference>
<dbReference type="GO" id="GO:0006629">
    <property type="term" value="P:lipid metabolic process"/>
    <property type="evidence" value="ECO:0007669"/>
    <property type="project" value="UniProtKB-KW"/>
</dbReference>
<dbReference type="EMBL" id="CP005286">
    <property type="protein sequence ID" value="AJE32083.1"/>
    <property type="molecule type" value="Genomic_DNA"/>
</dbReference>
<evidence type="ECO:0000256" key="5">
    <source>
        <dbReference type="ARBA" id="ARBA00022490"/>
    </source>
</evidence>
<evidence type="ECO:0000256" key="9">
    <source>
        <dbReference type="ARBA" id="ARBA00022989"/>
    </source>
</evidence>
<comment type="subunit">
    <text evidence="4">Homodimer.</text>
</comment>
<reference evidence="12 13" key="1">
    <citation type="submission" date="2013-04" db="EMBL/GenBank/DDBJ databases">
        <title>Complete genome sequence of Corynebacterium humireducens DSM 45392(T), isolated from a wastewater-fed microbial fuel cell.</title>
        <authorList>
            <person name="Ruckert C."/>
            <person name="Albersmeier A."/>
            <person name="Kalinowski J."/>
        </authorList>
    </citation>
    <scope>NUCLEOTIDE SEQUENCE [LARGE SCALE GENOMIC DNA]</scope>
    <source>
        <strain evidence="13">MFC-5</strain>
    </source>
</reference>
<keyword evidence="7" id="KW-0378">Hydrolase</keyword>
<dbReference type="GO" id="GO:0005737">
    <property type="term" value="C:cytoplasm"/>
    <property type="evidence" value="ECO:0007669"/>
    <property type="project" value="UniProtKB-SubCell"/>
</dbReference>
<gene>
    <name evidence="12" type="ORF">B842_01135</name>
</gene>
<name>A0A0B5D6W5_9CORY</name>
<dbReference type="RefSeq" id="WP_052437659.1">
    <property type="nucleotide sequence ID" value="NZ_BCSU01000008.1"/>
</dbReference>
<evidence type="ECO:0000256" key="2">
    <source>
        <dbReference type="ARBA" id="ARBA00004496"/>
    </source>
</evidence>
<dbReference type="GO" id="GO:0016787">
    <property type="term" value="F:hydrolase activity"/>
    <property type="evidence" value="ECO:0007669"/>
    <property type="project" value="UniProtKB-KW"/>
</dbReference>
<dbReference type="HOGENOM" id="CLU_100512_0_0_11"/>
<evidence type="ECO:0000313" key="13">
    <source>
        <dbReference type="Proteomes" id="UP000031524"/>
    </source>
</evidence>
<accession>A0A0B5D6W5</accession>
<keyword evidence="5" id="KW-0963">Cytoplasm</keyword>
<dbReference type="KEGG" id="chm:B842_01135"/>
<dbReference type="PANTHER" id="PTHR31885:SF7">
    <property type="entry name" value="LYSOPLASMALOGENASE"/>
    <property type="match status" value="1"/>
</dbReference>
<keyword evidence="9" id="KW-1133">Transmembrane helix</keyword>
<evidence type="ECO:0000256" key="4">
    <source>
        <dbReference type="ARBA" id="ARBA00011738"/>
    </source>
</evidence>
<dbReference type="Pfam" id="PF07947">
    <property type="entry name" value="YhhN"/>
    <property type="match status" value="1"/>
</dbReference>
<keyword evidence="8" id="KW-0256">Endoplasmic reticulum</keyword>
<evidence type="ECO:0000256" key="11">
    <source>
        <dbReference type="ARBA" id="ARBA00023136"/>
    </source>
</evidence>
<keyword evidence="10" id="KW-0443">Lipid metabolism</keyword>
<dbReference type="GO" id="GO:0016020">
    <property type="term" value="C:membrane"/>
    <property type="evidence" value="ECO:0007669"/>
    <property type="project" value="InterPro"/>
</dbReference>